<reference evidence="2" key="1">
    <citation type="submission" date="2022-07" db="EMBL/GenBank/DDBJ databases">
        <title>Pseudosulfitobacter sp. strain AP-MA-4, whole genome sequence.</title>
        <authorList>
            <person name="Jiang Y."/>
        </authorList>
    </citation>
    <scope>NUCLEOTIDE SEQUENCE</scope>
    <source>
        <strain evidence="2">AP-MA-4</strain>
    </source>
</reference>
<keyword evidence="1" id="KW-1133">Transmembrane helix</keyword>
<dbReference type="RefSeq" id="WP_258294708.1">
    <property type="nucleotide sequence ID" value="NZ_JANKJG010000007.1"/>
</dbReference>
<gene>
    <name evidence="2" type="ORF">NTA49_10495</name>
</gene>
<evidence type="ECO:0008006" key="4">
    <source>
        <dbReference type="Google" id="ProtNLM"/>
    </source>
</evidence>
<dbReference type="Proteomes" id="UP001165396">
    <property type="component" value="Unassembled WGS sequence"/>
</dbReference>
<accession>A0ABT1Z1G2</accession>
<feature type="transmembrane region" description="Helical" evidence="1">
    <location>
        <begin position="145"/>
        <end position="167"/>
    </location>
</feature>
<keyword evidence="1" id="KW-0472">Membrane</keyword>
<evidence type="ECO:0000313" key="3">
    <source>
        <dbReference type="Proteomes" id="UP001165396"/>
    </source>
</evidence>
<sequence>MIDDNGPLHNNRDFFALKHAIVMEEWKVANTNIGRLDSVVFTIRGWAITTTTAAVAYAYTKPDPRVCMLILIPLLFLWLIDALFKTFQRVFIDRSKEIEVYLASDSFEQDFQDERMSRFVSPELSIRFGQNSSGERLRKVIEQAFLRNVVFTYVPLIIFAMIAYGAVKISQPLRGSGL</sequence>
<proteinExistence type="predicted"/>
<keyword evidence="3" id="KW-1185">Reference proteome</keyword>
<dbReference type="EMBL" id="JANKJG010000007">
    <property type="protein sequence ID" value="MCR8826966.1"/>
    <property type="molecule type" value="Genomic_DNA"/>
</dbReference>
<comment type="caution">
    <text evidence="2">The sequence shown here is derived from an EMBL/GenBank/DDBJ whole genome shotgun (WGS) entry which is preliminary data.</text>
</comment>
<keyword evidence="1" id="KW-0812">Transmembrane</keyword>
<name>A0ABT1Z1G2_9RHOB</name>
<feature type="transmembrane region" description="Helical" evidence="1">
    <location>
        <begin position="66"/>
        <end position="84"/>
    </location>
</feature>
<evidence type="ECO:0000256" key="1">
    <source>
        <dbReference type="SAM" id="Phobius"/>
    </source>
</evidence>
<evidence type="ECO:0000313" key="2">
    <source>
        <dbReference type="EMBL" id="MCR8826966.1"/>
    </source>
</evidence>
<organism evidence="2 3">
    <name type="scientific">Pseudosulfitobacter koreensis</name>
    <dbReference type="NCBI Taxonomy" id="2968472"/>
    <lineage>
        <taxon>Bacteria</taxon>
        <taxon>Pseudomonadati</taxon>
        <taxon>Pseudomonadota</taxon>
        <taxon>Alphaproteobacteria</taxon>
        <taxon>Rhodobacterales</taxon>
        <taxon>Roseobacteraceae</taxon>
        <taxon>Pseudosulfitobacter</taxon>
    </lineage>
</organism>
<protein>
    <recommendedName>
        <fullName evidence="4">ABC transmembrane type-1 domain-containing protein</fullName>
    </recommendedName>
</protein>